<evidence type="ECO:0000313" key="1">
    <source>
        <dbReference type="EMBL" id="DAF60682.1"/>
    </source>
</evidence>
<sequence>MKIQGFFYKALQHFTPTIEFKSSLPRQVKTLKP</sequence>
<name>A0A8S5TD44_9CAUD</name>
<reference evidence="1" key="1">
    <citation type="journal article" date="2021" name="Proc. Natl. Acad. Sci. U.S.A.">
        <title>A Catalog of Tens of Thousands of Viruses from Human Metagenomes Reveals Hidden Associations with Chronic Diseases.</title>
        <authorList>
            <person name="Tisza M.J."/>
            <person name="Buck C.B."/>
        </authorList>
    </citation>
    <scope>NUCLEOTIDE SEQUENCE</scope>
    <source>
        <strain evidence="1">CtngK14</strain>
    </source>
</reference>
<dbReference type="EMBL" id="BK032793">
    <property type="protein sequence ID" value="DAF60682.1"/>
    <property type="molecule type" value="Genomic_DNA"/>
</dbReference>
<proteinExistence type="predicted"/>
<protein>
    <submittedName>
        <fullName evidence="1">Uncharacterized protein</fullName>
    </submittedName>
</protein>
<organism evidence="1">
    <name type="scientific">Siphoviridae sp. ctngK14</name>
    <dbReference type="NCBI Taxonomy" id="2827940"/>
    <lineage>
        <taxon>Viruses</taxon>
        <taxon>Duplodnaviria</taxon>
        <taxon>Heunggongvirae</taxon>
        <taxon>Uroviricota</taxon>
        <taxon>Caudoviricetes</taxon>
    </lineage>
</organism>
<accession>A0A8S5TD44</accession>